<protein>
    <submittedName>
        <fullName evidence="2">Uncharacterized protein</fullName>
    </submittedName>
</protein>
<dbReference type="AlphaFoldDB" id="A0A9D4THC9"/>
<reference evidence="2" key="2">
    <citation type="submission" date="2020-11" db="EMBL/GenBank/DDBJ databases">
        <authorList>
            <person name="Cecchin M."/>
            <person name="Marcolungo L."/>
            <person name="Rossato M."/>
            <person name="Girolomoni L."/>
            <person name="Cosentino E."/>
            <person name="Cuine S."/>
            <person name="Li-Beisson Y."/>
            <person name="Delledonne M."/>
            <person name="Ballottari M."/>
        </authorList>
    </citation>
    <scope>NUCLEOTIDE SEQUENCE</scope>
    <source>
        <strain evidence="2">211/11P</strain>
        <tissue evidence="2">Whole cell</tissue>
    </source>
</reference>
<evidence type="ECO:0000313" key="3">
    <source>
        <dbReference type="Proteomes" id="UP001055712"/>
    </source>
</evidence>
<feature type="compositionally biased region" description="Low complexity" evidence="1">
    <location>
        <begin position="345"/>
        <end position="363"/>
    </location>
</feature>
<comment type="caution">
    <text evidence="2">The sequence shown here is derived from an EMBL/GenBank/DDBJ whole genome shotgun (WGS) entry which is preliminary data.</text>
</comment>
<gene>
    <name evidence="2" type="ORF">D9Q98_007726</name>
</gene>
<evidence type="ECO:0000313" key="2">
    <source>
        <dbReference type="EMBL" id="KAI3425751.1"/>
    </source>
</evidence>
<feature type="region of interest" description="Disordered" evidence="1">
    <location>
        <begin position="196"/>
        <end position="226"/>
    </location>
</feature>
<evidence type="ECO:0000256" key="1">
    <source>
        <dbReference type="SAM" id="MobiDB-lite"/>
    </source>
</evidence>
<proteinExistence type="predicted"/>
<keyword evidence="3" id="KW-1185">Reference proteome</keyword>
<feature type="compositionally biased region" description="Pro residues" evidence="1">
    <location>
        <begin position="199"/>
        <end position="216"/>
    </location>
</feature>
<dbReference type="Proteomes" id="UP001055712">
    <property type="component" value="Unassembled WGS sequence"/>
</dbReference>
<accession>A0A9D4THC9</accession>
<reference evidence="2" key="1">
    <citation type="journal article" date="2019" name="Plant J.">
        <title>Chlorella vulgaris genome assembly and annotation reveals the molecular basis for metabolic acclimation to high light conditions.</title>
        <authorList>
            <person name="Cecchin M."/>
            <person name="Marcolungo L."/>
            <person name="Rossato M."/>
            <person name="Girolomoni L."/>
            <person name="Cosentino E."/>
            <person name="Cuine S."/>
            <person name="Li-Beisson Y."/>
            <person name="Delledonne M."/>
            <person name="Ballottari M."/>
        </authorList>
    </citation>
    <scope>NUCLEOTIDE SEQUENCE</scope>
    <source>
        <strain evidence="2">211/11P</strain>
    </source>
</reference>
<organism evidence="2 3">
    <name type="scientific">Chlorella vulgaris</name>
    <name type="common">Green alga</name>
    <dbReference type="NCBI Taxonomy" id="3077"/>
    <lineage>
        <taxon>Eukaryota</taxon>
        <taxon>Viridiplantae</taxon>
        <taxon>Chlorophyta</taxon>
        <taxon>core chlorophytes</taxon>
        <taxon>Trebouxiophyceae</taxon>
        <taxon>Chlorellales</taxon>
        <taxon>Chlorellaceae</taxon>
        <taxon>Chlorella clade</taxon>
        <taxon>Chlorella</taxon>
    </lineage>
</organism>
<name>A0A9D4THC9_CHLVU</name>
<dbReference type="EMBL" id="SIDB01000011">
    <property type="protein sequence ID" value="KAI3425751.1"/>
    <property type="molecule type" value="Genomic_DNA"/>
</dbReference>
<feature type="region of interest" description="Disordered" evidence="1">
    <location>
        <begin position="345"/>
        <end position="373"/>
    </location>
</feature>
<sequence>MNRLGPVADLLEQHGGSRGVYEAAIGGRVTDSVLQEVTRAAADAAAALDGEPPLDGDPPVLLTPRAPLRRLPSYLERAGSSTMTAAGCAAVPGAHAALAESVGPDGSNRPAAAAVAAQNWSPGTAVCVQGAAAGGKPPHLSRKGGVRSQFEMRAKAAVALRLLPVSAVSAVQPKQQQPRRWQEPLADFFLLHKGSGTPPFRPPRVPPPLSCPPPAPASSLAQKPNGGVAAGALLPLTPQAQLTPGPAIANSRLAGFESPVMRSGGGFILPLTPSPLPPRPPFAVGTPLQRLAASAAAAAAGQSRAQLQPVSRLDACTLLPPLQRTLSRAGSLPATLAPLEAAAAPCAEPTPGAPAQVASQQQQQRKRFKQAGVSDTSRRIVEEALQLEQRLAWQAAPGSCLVWRYSFLRCPIDACVGNIVQVLSHGLAQQHGLFPQQVAVRIVLPVLQKHQEPRESLGSAAATELATLSEATTVREMLAAISLQNATMDLLLSYTASMGPLPPALEAHTFLMVPLGLNDDPTTAATLPPNMPTAQHC</sequence>